<dbReference type="PRINTS" id="PR00105">
    <property type="entry name" value="C5METTRFRASE"/>
</dbReference>
<dbReference type="OrthoDB" id="9813719at2"/>
<dbReference type="SUPFAM" id="SSF53335">
    <property type="entry name" value="S-adenosyl-L-methionine-dependent methyltransferases"/>
    <property type="match status" value="1"/>
</dbReference>
<gene>
    <name evidence="9" type="ORF">AWJ14_19610</name>
</gene>
<dbReference type="STRING" id="1480615.AWJ14_19610"/>
<dbReference type="RefSeq" id="WP_066182246.1">
    <property type="nucleotide sequence ID" value="NZ_LQZT01000042.1"/>
</dbReference>
<dbReference type="PROSITE" id="PS51679">
    <property type="entry name" value="SAM_MT_C5"/>
    <property type="match status" value="1"/>
</dbReference>
<protein>
    <recommendedName>
        <fullName evidence="1">DNA (cytosine-5-)-methyltransferase</fullName>
        <ecNumber evidence="1">2.1.1.37</ecNumber>
    </recommendedName>
</protein>
<comment type="similarity">
    <text evidence="7">Belongs to the class I-like SAM-binding methyltransferase superfamily. C5-methyltransferase family.</text>
</comment>
<evidence type="ECO:0000256" key="4">
    <source>
        <dbReference type="ARBA" id="ARBA00022691"/>
    </source>
</evidence>
<dbReference type="Proteomes" id="UP000094795">
    <property type="component" value="Unassembled WGS sequence"/>
</dbReference>
<feature type="compositionally biased region" description="Basic and acidic residues" evidence="8">
    <location>
        <begin position="232"/>
        <end position="250"/>
    </location>
</feature>
<dbReference type="InterPro" id="IPR029063">
    <property type="entry name" value="SAM-dependent_MTases_sf"/>
</dbReference>
<evidence type="ECO:0000256" key="7">
    <source>
        <dbReference type="PROSITE-ProRule" id="PRU01016"/>
    </source>
</evidence>
<keyword evidence="5" id="KW-0680">Restriction system</keyword>
<reference evidence="9 10" key="1">
    <citation type="submission" date="2015-12" db="EMBL/GenBank/DDBJ databases">
        <authorList>
            <person name="Shamseldin A."/>
            <person name="Moawad H."/>
            <person name="Abd El-Rahim W.M."/>
            <person name="Sadowsky M.J."/>
        </authorList>
    </citation>
    <scope>NUCLEOTIDE SEQUENCE [LARGE SCALE GENOMIC DNA]</scope>
    <source>
        <strain evidence="9 10">JC234</strain>
    </source>
</reference>
<dbReference type="GO" id="GO:0003886">
    <property type="term" value="F:DNA (cytosine-5-)-methyltransferase activity"/>
    <property type="evidence" value="ECO:0007669"/>
    <property type="project" value="UniProtKB-EC"/>
</dbReference>
<dbReference type="InterPro" id="IPR018117">
    <property type="entry name" value="C5_DNA_meth_AS"/>
</dbReference>
<feature type="active site" evidence="7">
    <location>
        <position position="98"/>
    </location>
</feature>
<evidence type="ECO:0000256" key="2">
    <source>
        <dbReference type="ARBA" id="ARBA00022603"/>
    </source>
</evidence>
<keyword evidence="4 7" id="KW-0949">S-adenosyl-L-methionine</keyword>
<dbReference type="Gene3D" id="3.40.50.150">
    <property type="entry name" value="Vaccinia Virus protein VP39"/>
    <property type="match status" value="1"/>
</dbReference>
<evidence type="ECO:0000256" key="8">
    <source>
        <dbReference type="SAM" id="MobiDB-lite"/>
    </source>
</evidence>
<sequence>MRVLSTFSGISAASVAWKPLGFEFAGYCEPAAFQCHVLAARCNATAPKYLPRDPDFAPKKYASISGGSVVNFGDITQISDDDLRALGRVDVLEGGSPCQAFSISGLRRGLEDDRGNLTLAFAQLALRMREINGLRFVVWENVKGVLSDKTNGFGCLLGALAGGRNGDPLVPPRSGWTNAGHVLSRNDHGATDVTLCWRTVDSQFFEVPQRRERVFLIASFDGDVDAGSVLAEFDREGRDPASRRRSEQDATRSSQEGTAELIWPPVLGTLNASGAGMSRPAGQGNELDFVLVFADGTVRRPTPLECERAQGFPDNWTDVAVGKRAALDIERYRGIGNSMSVPVMEFVGWRLMQAVEIAEKAKKTRKPDPVVWLRHSWDRAKDRLVTEAAVGRQPDEPGWYRQGSIQEIEARENAGQREMFA</sequence>
<dbReference type="InterPro" id="IPR001525">
    <property type="entry name" value="C5_MeTfrase"/>
</dbReference>
<name>A0A1C1YS48_9HYPH</name>
<dbReference type="PANTHER" id="PTHR46098:SF1">
    <property type="entry name" value="TRNA (CYTOSINE(38)-C(5))-METHYLTRANSFERASE"/>
    <property type="match status" value="1"/>
</dbReference>
<dbReference type="EC" id="2.1.1.37" evidence="1"/>
<keyword evidence="3 7" id="KW-0808">Transferase</keyword>
<organism evidence="9 10">
    <name type="scientific">Hoeflea olei</name>
    <dbReference type="NCBI Taxonomy" id="1480615"/>
    <lineage>
        <taxon>Bacteria</taxon>
        <taxon>Pseudomonadati</taxon>
        <taxon>Pseudomonadota</taxon>
        <taxon>Alphaproteobacteria</taxon>
        <taxon>Hyphomicrobiales</taxon>
        <taxon>Rhizobiaceae</taxon>
        <taxon>Hoeflea</taxon>
    </lineage>
</organism>
<dbReference type="GO" id="GO:0009307">
    <property type="term" value="P:DNA restriction-modification system"/>
    <property type="evidence" value="ECO:0007669"/>
    <property type="project" value="UniProtKB-KW"/>
</dbReference>
<keyword evidence="2 7" id="KW-0489">Methyltransferase</keyword>
<dbReference type="InterPro" id="IPR050750">
    <property type="entry name" value="C5-MTase"/>
</dbReference>
<evidence type="ECO:0000313" key="9">
    <source>
        <dbReference type="EMBL" id="OCW56304.1"/>
    </source>
</evidence>
<dbReference type="Pfam" id="PF00145">
    <property type="entry name" value="DNA_methylase"/>
    <property type="match status" value="2"/>
</dbReference>
<keyword evidence="10" id="KW-1185">Reference proteome</keyword>
<accession>A0A1C1YS48</accession>
<evidence type="ECO:0000256" key="6">
    <source>
        <dbReference type="ARBA" id="ARBA00047422"/>
    </source>
</evidence>
<evidence type="ECO:0000256" key="5">
    <source>
        <dbReference type="ARBA" id="ARBA00022747"/>
    </source>
</evidence>
<evidence type="ECO:0000256" key="3">
    <source>
        <dbReference type="ARBA" id="ARBA00022679"/>
    </source>
</evidence>
<dbReference type="PANTHER" id="PTHR46098">
    <property type="entry name" value="TRNA (CYTOSINE(38)-C(5))-METHYLTRANSFERASE"/>
    <property type="match status" value="1"/>
</dbReference>
<proteinExistence type="inferred from homology"/>
<dbReference type="EMBL" id="LQZT01000042">
    <property type="protein sequence ID" value="OCW56304.1"/>
    <property type="molecule type" value="Genomic_DNA"/>
</dbReference>
<comment type="caution">
    <text evidence="9">The sequence shown here is derived from an EMBL/GenBank/DDBJ whole genome shotgun (WGS) entry which is preliminary data.</text>
</comment>
<dbReference type="PROSITE" id="PS00094">
    <property type="entry name" value="C5_MTASE_1"/>
    <property type="match status" value="1"/>
</dbReference>
<feature type="region of interest" description="Disordered" evidence="8">
    <location>
        <begin position="231"/>
        <end position="258"/>
    </location>
</feature>
<dbReference type="GO" id="GO:0032259">
    <property type="term" value="P:methylation"/>
    <property type="evidence" value="ECO:0007669"/>
    <property type="project" value="UniProtKB-KW"/>
</dbReference>
<evidence type="ECO:0000256" key="1">
    <source>
        <dbReference type="ARBA" id="ARBA00011975"/>
    </source>
</evidence>
<evidence type="ECO:0000313" key="10">
    <source>
        <dbReference type="Proteomes" id="UP000094795"/>
    </source>
</evidence>
<comment type="catalytic activity">
    <reaction evidence="6">
        <text>a 2'-deoxycytidine in DNA + S-adenosyl-L-methionine = a 5-methyl-2'-deoxycytidine in DNA + S-adenosyl-L-homocysteine + H(+)</text>
        <dbReference type="Rhea" id="RHEA:13681"/>
        <dbReference type="Rhea" id="RHEA-COMP:11369"/>
        <dbReference type="Rhea" id="RHEA-COMP:11370"/>
        <dbReference type="ChEBI" id="CHEBI:15378"/>
        <dbReference type="ChEBI" id="CHEBI:57856"/>
        <dbReference type="ChEBI" id="CHEBI:59789"/>
        <dbReference type="ChEBI" id="CHEBI:85452"/>
        <dbReference type="ChEBI" id="CHEBI:85454"/>
        <dbReference type="EC" id="2.1.1.37"/>
    </reaction>
</comment>
<dbReference type="AlphaFoldDB" id="A0A1C1YS48"/>
<dbReference type="Gene3D" id="3.90.120.10">
    <property type="entry name" value="DNA Methylase, subunit A, domain 2"/>
    <property type="match status" value="1"/>
</dbReference>